<organism evidence="2 3">
    <name type="scientific">Coptis chinensis</name>
    <dbReference type="NCBI Taxonomy" id="261450"/>
    <lineage>
        <taxon>Eukaryota</taxon>
        <taxon>Viridiplantae</taxon>
        <taxon>Streptophyta</taxon>
        <taxon>Embryophyta</taxon>
        <taxon>Tracheophyta</taxon>
        <taxon>Spermatophyta</taxon>
        <taxon>Magnoliopsida</taxon>
        <taxon>Ranunculales</taxon>
        <taxon>Ranunculaceae</taxon>
        <taxon>Coptidoideae</taxon>
        <taxon>Coptis</taxon>
    </lineage>
</organism>
<sequence length="167" mass="19003">MGLEAIPKSLAASEGSTRPTRTSIYPGGNYDSLSKSSRTTSDCKQNSTSPRNYLKEFVSPRLRNPDAVTKPLPNSRFPVEPTPWRQMDSSHLVRKPVFESRDSPLRGLVAHLLVMREIEKRLKELEFKQSHKDLRALKRNLWMHAKGSLETEGKKINVLFPTKTMTI</sequence>
<evidence type="ECO:0000256" key="1">
    <source>
        <dbReference type="SAM" id="MobiDB-lite"/>
    </source>
</evidence>
<evidence type="ECO:0000313" key="2">
    <source>
        <dbReference type="EMBL" id="KAF9615509.1"/>
    </source>
</evidence>
<dbReference type="PANTHER" id="PTHR31680">
    <property type="entry name" value="LONGIFOLIA PROTEIN"/>
    <property type="match status" value="1"/>
</dbReference>
<dbReference type="PANTHER" id="PTHR31680:SF4">
    <property type="entry name" value="LONGIFOLIA PROTEIN"/>
    <property type="match status" value="1"/>
</dbReference>
<evidence type="ECO:0000313" key="3">
    <source>
        <dbReference type="Proteomes" id="UP000631114"/>
    </source>
</evidence>
<feature type="region of interest" description="Disordered" evidence="1">
    <location>
        <begin position="64"/>
        <end position="83"/>
    </location>
</feature>
<name>A0A835IE75_9MAGN</name>
<dbReference type="Proteomes" id="UP000631114">
    <property type="component" value="Unassembled WGS sequence"/>
</dbReference>
<protein>
    <submittedName>
        <fullName evidence="2">Uncharacterized protein</fullName>
    </submittedName>
</protein>
<keyword evidence="3" id="KW-1185">Reference proteome</keyword>
<proteinExistence type="predicted"/>
<dbReference type="InterPro" id="IPR033334">
    <property type="entry name" value="LNG1/2"/>
</dbReference>
<dbReference type="EMBL" id="JADFTS010000003">
    <property type="protein sequence ID" value="KAF9615509.1"/>
    <property type="molecule type" value="Genomic_DNA"/>
</dbReference>
<dbReference type="AlphaFoldDB" id="A0A835IE75"/>
<dbReference type="OrthoDB" id="769613at2759"/>
<gene>
    <name evidence="2" type="ORF">IFM89_023891</name>
</gene>
<reference evidence="2 3" key="1">
    <citation type="submission" date="2020-10" db="EMBL/GenBank/DDBJ databases">
        <title>The Coptis chinensis genome and diversification of protoberbering-type alkaloids.</title>
        <authorList>
            <person name="Wang B."/>
            <person name="Shu S."/>
            <person name="Song C."/>
            <person name="Liu Y."/>
        </authorList>
    </citation>
    <scope>NUCLEOTIDE SEQUENCE [LARGE SCALE GENOMIC DNA]</scope>
    <source>
        <strain evidence="2">HL-2020</strain>
        <tissue evidence="2">Leaf</tissue>
    </source>
</reference>
<feature type="region of interest" description="Disordered" evidence="1">
    <location>
        <begin position="1"/>
        <end position="51"/>
    </location>
</feature>
<feature type="compositionally biased region" description="Polar residues" evidence="1">
    <location>
        <begin position="31"/>
        <end position="51"/>
    </location>
</feature>
<dbReference type="GO" id="GO:0051513">
    <property type="term" value="P:regulation of monopolar cell growth"/>
    <property type="evidence" value="ECO:0007669"/>
    <property type="project" value="InterPro"/>
</dbReference>
<feature type="compositionally biased region" description="Polar residues" evidence="1">
    <location>
        <begin position="14"/>
        <end position="23"/>
    </location>
</feature>
<accession>A0A835IE75</accession>
<comment type="caution">
    <text evidence="2">The sequence shown here is derived from an EMBL/GenBank/DDBJ whole genome shotgun (WGS) entry which is preliminary data.</text>
</comment>